<keyword evidence="2" id="KW-1185">Reference proteome</keyword>
<reference evidence="1 2" key="1">
    <citation type="journal article" date="2003" name="Extremophiles">
        <title>Halomonas glaciei sp. nov. isolated from fast ice of Adelie Land, Antarctica.</title>
        <authorList>
            <person name="Reddy G.S."/>
            <person name="Raghavan P.U."/>
            <person name="Sarita N.B."/>
            <person name="Prakash J.S."/>
            <person name="Nagesh N."/>
            <person name="Delille D."/>
            <person name="Shivaji S."/>
        </authorList>
    </citation>
    <scope>NUCLEOTIDE SEQUENCE [LARGE SCALE GENOMIC DNA]</scope>
    <source>
        <strain evidence="1 2">DD39</strain>
    </source>
</reference>
<gene>
    <name evidence="1" type="ORF">HZS80_11995</name>
</gene>
<sequence length="123" mass="14463">MHFRIRRHVVQLVRMTYDSAIKRGRAEVVGSVKLANPVLPDTLRAKLTNVELVEFESWLTTHHRTDQLKQELAALTLAEQMAQAQRWFERQEENQEEAQLVADELLVNWQLLRKVLKRHGLLE</sequence>
<dbReference type="EMBL" id="JACCDE010000016">
    <property type="protein sequence ID" value="NYS78419.1"/>
    <property type="molecule type" value="Genomic_DNA"/>
</dbReference>
<dbReference type="AlphaFoldDB" id="A0A7Z0RYJ2"/>
<protein>
    <submittedName>
        <fullName evidence="1">Uncharacterized protein</fullName>
    </submittedName>
</protein>
<dbReference type="RefSeq" id="WP_179916214.1">
    <property type="nucleotide sequence ID" value="NZ_JACCDE010000016.1"/>
</dbReference>
<organism evidence="1 2">
    <name type="scientific">Vreelandella glaciei</name>
    <dbReference type="NCBI Taxonomy" id="186761"/>
    <lineage>
        <taxon>Bacteria</taxon>
        <taxon>Pseudomonadati</taxon>
        <taxon>Pseudomonadota</taxon>
        <taxon>Gammaproteobacteria</taxon>
        <taxon>Oceanospirillales</taxon>
        <taxon>Halomonadaceae</taxon>
        <taxon>Vreelandella</taxon>
    </lineage>
</organism>
<comment type="caution">
    <text evidence="1">The sequence shown here is derived from an EMBL/GenBank/DDBJ whole genome shotgun (WGS) entry which is preliminary data.</text>
</comment>
<accession>A0A7Z0RYJ2</accession>
<evidence type="ECO:0000313" key="2">
    <source>
        <dbReference type="Proteomes" id="UP000526892"/>
    </source>
</evidence>
<dbReference type="Proteomes" id="UP000526892">
    <property type="component" value="Unassembled WGS sequence"/>
</dbReference>
<proteinExistence type="predicted"/>
<name>A0A7Z0RYJ2_9GAMM</name>
<evidence type="ECO:0000313" key="1">
    <source>
        <dbReference type="EMBL" id="NYS78419.1"/>
    </source>
</evidence>